<evidence type="ECO:0000259" key="1">
    <source>
        <dbReference type="Pfam" id="PF10135"/>
    </source>
</evidence>
<dbReference type="PATRIC" id="fig|35806.4.peg.3694"/>
<organism evidence="2 3">
    <name type="scientific">Rhodovulum sulfidophilum</name>
    <name type="common">Rhodobacter sulfidophilus</name>
    <dbReference type="NCBI Taxonomy" id="35806"/>
    <lineage>
        <taxon>Bacteria</taxon>
        <taxon>Pseudomonadati</taxon>
        <taxon>Pseudomonadota</taxon>
        <taxon>Alphaproteobacteria</taxon>
        <taxon>Rhodobacterales</taxon>
        <taxon>Paracoccaceae</taxon>
        <taxon>Rhodovulum</taxon>
    </lineage>
</organism>
<evidence type="ECO:0000313" key="2">
    <source>
        <dbReference type="EMBL" id="BAQ70729.1"/>
    </source>
</evidence>
<gene>
    <name evidence="2" type="ORF">NHU_03597</name>
</gene>
<protein>
    <submittedName>
        <fullName evidence="2">Chemotactic signal-response protein cheL</fullName>
    </submittedName>
</protein>
<reference evidence="2 3" key="1">
    <citation type="submission" date="2015-02" db="EMBL/GenBank/DDBJ databases">
        <title>Genome sequene of Rhodovulum sulfidophilum DSM 2351.</title>
        <authorList>
            <person name="Nagao N."/>
        </authorList>
    </citation>
    <scope>NUCLEOTIDE SEQUENCE [LARGE SCALE GENOMIC DNA]</scope>
    <source>
        <strain evidence="2 3">DSM 2351</strain>
    </source>
</reference>
<dbReference type="KEGG" id="rsu:NHU_03597"/>
<dbReference type="EMBL" id="AP014800">
    <property type="protein sequence ID" value="BAQ70729.1"/>
    <property type="molecule type" value="Genomic_DNA"/>
</dbReference>
<feature type="domain" description="Flagellar protein FlgJ N-terminal" evidence="1">
    <location>
        <begin position="54"/>
        <end position="92"/>
    </location>
</feature>
<proteinExistence type="predicted"/>
<dbReference type="InterPro" id="IPR019301">
    <property type="entry name" value="Flagellar_prot_FlgJ_N"/>
</dbReference>
<dbReference type="Pfam" id="PF10135">
    <property type="entry name" value="Rod-binding"/>
    <property type="match status" value="1"/>
</dbReference>
<sequence>MLPSSSTLIGPTLPTDRDARLARLREAAEKLEARFLSEMLASAGLGNVSGELSSGTFGGGIGETQFTSFLRDAQATEMARAGGIGLAESIFESLKERMDDPD</sequence>
<evidence type="ECO:0000313" key="3">
    <source>
        <dbReference type="Proteomes" id="UP000064912"/>
    </source>
</evidence>
<name>A0A0D6B7N0_RHOSU</name>
<dbReference type="AlphaFoldDB" id="A0A0D6B7N0"/>
<dbReference type="Proteomes" id="UP000064912">
    <property type="component" value="Chromosome"/>
</dbReference>
<accession>A0A0D6B7N0</accession>